<gene>
    <name evidence="1" type="ORF">sS8_1099</name>
</gene>
<keyword evidence="2" id="KW-1185">Reference proteome</keyword>
<dbReference type="Gene3D" id="2.40.250.10">
    <property type="entry name" value="Core binding factor, beta subunit"/>
    <property type="match status" value="1"/>
</dbReference>
<name>A0A250KQ06_9GAMM</name>
<dbReference type="OrthoDB" id="3536582at2"/>
<dbReference type="KEGG" id="mmai:sS8_1099"/>
<accession>A0A250KQ06</accession>
<sequence>MDELVARLSTGDHRVEASLRPEKTVKALKECIDRGYVNIKFTDTKGGTDLGFKLDRDGSDLSKANFDLESGNCRLVGNLTLNYVKVQCIADLDLKTLDGKGHLIPLES</sequence>
<dbReference type="AlphaFoldDB" id="A0A250KQ06"/>
<reference evidence="1 2" key="1">
    <citation type="submission" date="2016-12" db="EMBL/GenBank/DDBJ databases">
        <title>Genome sequencing of Methylocaldum marinum.</title>
        <authorList>
            <person name="Takeuchi M."/>
            <person name="Kamagata Y."/>
            <person name="Hiraoka S."/>
            <person name="Oshima K."/>
            <person name="Hattori M."/>
            <person name="Iwasaki W."/>
        </authorList>
    </citation>
    <scope>NUCLEOTIDE SEQUENCE [LARGE SCALE GENOMIC DNA]</scope>
    <source>
        <strain evidence="1 2">S8</strain>
    </source>
</reference>
<organism evidence="1 2">
    <name type="scientific">Methylocaldum marinum</name>
    <dbReference type="NCBI Taxonomy" id="1432792"/>
    <lineage>
        <taxon>Bacteria</taxon>
        <taxon>Pseudomonadati</taxon>
        <taxon>Pseudomonadota</taxon>
        <taxon>Gammaproteobacteria</taxon>
        <taxon>Methylococcales</taxon>
        <taxon>Methylococcaceae</taxon>
        <taxon>Methylocaldum</taxon>
    </lineage>
</organism>
<dbReference type="InterPro" id="IPR036552">
    <property type="entry name" value="CBF_bsu_sf"/>
</dbReference>
<dbReference type="RefSeq" id="WP_119628730.1">
    <property type="nucleotide sequence ID" value="NZ_AP017928.1"/>
</dbReference>
<dbReference type="Proteomes" id="UP000266313">
    <property type="component" value="Chromosome"/>
</dbReference>
<evidence type="ECO:0000313" key="1">
    <source>
        <dbReference type="EMBL" id="BBA33061.1"/>
    </source>
</evidence>
<dbReference type="EMBL" id="AP017928">
    <property type="protein sequence ID" value="BBA33061.1"/>
    <property type="molecule type" value="Genomic_DNA"/>
</dbReference>
<dbReference type="SUPFAM" id="SSF50723">
    <property type="entry name" value="Core binding factor beta, CBF"/>
    <property type="match status" value="1"/>
</dbReference>
<protein>
    <submittedName>
        <fullName evidence="1">MbtH domain protein</fullName>
    </submittedName>
</protein>
<evidence type="ECO:0000313" key="2">
    <source>
        <dbReference type="Proteomes" id="UP000266313"/>
    </source>
</evidence>
<proteinExistence type="predicted"/>